<comment type="caution">
    <text evidence="2">The sequence shown here is derived from an EMBL/GenBank/DDBJ whole genome shotgun (WGS) entry which is preliminary data.</text>
</comment>
<name>A0AAV1UW91_9STRA</name>
<sequence length="104" mass="11471">MSQSTVHSKTPATVRSLSSPDELEKMATNGFKLSITKMNVLRGNFQVSPWHGTVSLVTPTAMLPPPYFRGALDSPEKRRAHSKTISSFAQSVPFSFPNDFSTDR</sequence>
<dbReference type="Proteomes" id="UP001162060">
    <property type="component" value="Unassembled WGS sequence"/>
</dbReference>
<evidence type="ECO:0000256" key="1">
    <source>
        <dbReference type="SAM" id="MobiDB-lite"/>
    </source>
</evidence>
<protein>
    <submittedName>
        <fullName evidence="2">Uncharacterized protein</fullName>
    </submittedName>
</protein>
<gene>
    <name evidence="2" type="ORF">PM001_LOCUS22589</name>
</gene>
<dbReference type="AlphaFoldDB" id="A0AAV1UW91"/>
<reference evidence="2" key="1">
    <citation type="submission" date="2024-01" db="EMBL/GenBank/DDBJ databases">
        <authorList>
            <person name="Webb A."/>
        </authorList>
    </citation>
    <scope>NUCLEOTIDE SEQUENCE</scope>
    <source>
        <strain evidence="2">Pm1</strain>
    </source>
</reference>
<organism evidence="2 3">
    <name type="scientific">Peronospora matthiolae</name>
    <dbReference type="NCBI Taxonomy" id="2874970"/>
    <lineage>
        <taxon>Eukaryota</taxon>
        <taxon>Sar</taxon>
        <taxon>Stramenopiles</taxon>
        <taxon>Oomycota</taxon>
        <taxon>Peronosporomycetes</taxon>
        <taxon>Peronosporales</taxon>
        <taxon>Peronosporaceae</taxon>
        <taxon>Peronospora</taxon>
    </lineage>
</organism>
<proteinExistence type="predicted"/>
<accession>A0AAV1UW91</accession>
<evidence type="ECO:0000313" key="2">
    <source>
        <dbReference type="EMBL" id="CAK7937439.1"/>
    </source>
</evidence>
<dbReference type="EMBL" id="CAKLBY020000227">
    <property type="protein sequence ID" value="CAK7937439.1"/>
    <property type="molecule type" value="Genomic_DNA"/>
</dbReference>
<feature type="compositionally biased region" description="Polar residues" evidence="1">
    <location>
        <begin position="1"/>
        <end position="19"/>
    </location>
</feature>
<evidence type="ECO:0000313" key="3">
    <source>
        <dbReference type="Proteomes" id="UP001162060"/>
    </source>
</evidence>
<feature type="region of interest" description="Disordered" evidence="1">
    <location>
        <begin position="1"/>
        <end position="21"/>
    </location>
</feature>